<evidence type="ECO:0000313" key="1">
    <source>
        <dbReference type="EMBL" id="GMF22239.1"/>
    </source>
</evidence>
<gene>
    <name evidence="1" type="ORF">Plil01_000883900</name>
</gene>
<accession>A0A9W6TZJ8</accession>
<dbReference type="OrthoDB" id="120365at2759"/>
<dbReference type="Proteomes" id="UP001165083">
    <property type="component" value="Unassembled WGS sequence"/>
</dbReference>
<dbReference type="EMBL" id="BSXW01000434">
    <property type="protein sequence ID" value="GMF22239.1"/>
    <property type="molecule type" value="Genomic_DNA"/>
</dbReference>
<proteinExistence type="predicted"/>
<protein>
    <submittedName>
        <fullName evidence="1">Unnamed protein product</fullName>
    </submittedName>
</protein>
<reference evidence="1" key="1">
    <citation type="submission" date="2023-04" db="EMBL/GenBank/DDBJ databases">
        <title>Phytophthora lilii NBRC 32176.</title>
        <authorList>
            <person name="Ichikawa N."/>
            <person name="Sato H."/>
            <person name="Tonouchi N."/>
        </authorList>
    </citation>
    <scope>NUCLEOTIDE SEQUENCE</scope>
    <source>
        <strain evidence="1">NBRC 32176</strain>
    </source>
</reference>
<name>A0A9W6TZJ8_9STRA</name>
<dbReference type="AlphaFoldDB" id="A0A9W6TZJ8"/>
<evidence type="ECO:0000313" key="2">
    <source>
        <dbReference type="Proteomes" id="UP001165083"/>
    </source>
</evidence>
<keyword evidence="2" id="KW-1185">Reference proteome</keyword>
<organism evidence="1 2">
    <name type="scientific">Phytophthora lilii</name>
    <dbReference type="NCBI Taxonomy" id="2077276"/>
    <lineage>
        <taxon>Eukaryota</taxon>
        <taxon>Sar</taxon>
        <taxon>Stramenopiles</taxon>
        <taxon>Oomycota</taxon>
        <taxon>Peronosporomycetes</taxon>
        <taxon>Peronosporales</taxon>
        <taxon>Peronosporaceae</taxon>
        <taxon>Phytophthora</taxon>
    </lineage>
</organism>
<sequence length="281" mass="31457">MSMRDYLQKWRHLVSCIITNPIDEASQVHVFVFGMREGMTRYCLTRAEPKTLEEAFSIALREDYTVSSSYGRALSEEARVSAPEPMEIDAIEASTRGGGPSVVVREGSTDVVVKLADGKSLRVPRRDVSLSYTFDGFTSSDEVLVIEMNYAFVCILGIPWLARYQPEIDWLARSVKRRADFDVSELFTHLLVAPRDWPHVTIVDKTSTTQPMHRASDGPLCTACAVSIGEVKSDRGSLFVNKDQDATVERESLPKLNETGKHVLLPKLNETVEHVLLPKLN</sequence>
<comment type="caution">
    <text evidence="1">The sequence shown here is derived from an EMBL/GenBank/DDBJ whole genome shotgun (WGS) entry which is preliminary data.</text>
</comment>